<dbReference type="AlphaFoldDB" id="A0AAV2FRK4"/>
<organism evidence="2 3">
    <name type="scientific">Linum trigynum</name>
    <dbReference type="NCBI Taxonomy" id="586398"/>
    <lineage>
        <taxon>Eukaryota</taxon>
        <taxon>Viridiplantae</taxon>
        <taxon>Streptophyta</taxon>
        <taxon>Embryophyta</taxon>
        <taxon>Tracheophyta</taxon>
        <taxon>Spermatophyta</taxon>
        <taxon>Magnoliopsida</taxon>
        <taxon>eudicotyledons</taxon>
        <taxon>Gunneridae</taxon>
        <taxon>Pentapetalae</taxon>
        <taxon>rosids</taxon>
        <taxon>fabids</taxon>
        <taxon>Malpighiales</taxon>
        <taxon>Linaceae</taxon>
        <taxon>Linum</taxon>
    </lineage>
</organism>
<evidence type="ECO:0000256" key="1">
    <source>
        <dbReference type="SAM" id="MobiDB-lite"/>
    </source>
</evidence>
<evidence type="ECO:0000313" key="3">
    <source>
        <dbReference type="Proteomes" id="UP001497516"/>
    </source>
</evidence>
<dbReference type="Proteomes" id="UP001497516">
    <property type="component" value="Chromosome 7"/>
</dbReference>
<reference evidence="2 3" key="1">
    <citation type="submission" date="2024-04" db="EMBL/GenBank/DDBJ databases">
        <authorList>
            <person name="Fracassetti M."/>
        </authorList>
    </citation>
    <scope>NUCLEOTIDE SEQUENCE [LARGE SCALE GENOMIC DNA]</scope>
</reference>
<feature type="compositionally biased region" description="Low complexity" evidence="1">
    <location>
        <begin position="45"/>
        <end position="57"/>
    </location>
</feature>
<protein>
    <submittedName>
        <fullName evidence="2">Uncharacterized protein</fullName>
    </submittedName>
</protein>
<feature type="compositionally biased region" description="Basic residues" evidence="1">
    <location>
        <begin position="58"/>
        <end position="67"/>
    </location>
</feature>
<keyword evidence="3" id="KW-1185">Reference proteome</keyword>
<dbReference type="EMBL" id="OZ034820">
    <property type="protein sequence ID" value="CAL1400976.1"/>
    <property type="molecule type" value="Genomic_DNA"/>
</dbReference>
<name>A0AAV2FRK4_9ROSI</name>
<sequence>MNKNASRVAVAAFAAGTRRIPRKRGQVKLRIAAAAIHSIVSLLSRTTSSSTSPVGSSIRKKSALPQS</sequence>
<feature type="region of interest" description="Disordered" evidence="1">
    <location>
        <begin position="45"/>
        <end position="67"/>
    </location>
</feature>
<gene>
    <name evidence="2" type="ORF">LTRI10_LOCUS41063</name>
</gene>
<accession>A0AAV2FRK4</accession>
<evidence type="ECO:0000313" key="2">
    <source>
        <dbReference type="EMBL" id="CAL1400976.1"/>
    </source>
</evidence>
<proteinExistence type="predicted"/>